<reference evidence="5" key="1">
    <citation type="submission" date="2016-06" db="EMBL/GenBank/DDBJ databases">
        <title>Draft Genome sequence of the fungus Inonotus baumii.</title>
        <authorList>
            <person name="Zhu H."/>
            <person name="Lin W."/>
        </authorList>
    </citation>
    <scope>NUCLEOTIDE SEQUENCE</scope>
    <source>
        <strain evidence="5">821</strain>
    </source>
</reference>
<dbReference type="SUPFAM" id="SSF51430">
    <property type="entry name" value="NAD(P)-linked oxidoreductase"/>
    <property type="match status" value="1"/>
</dbReference>
<dbReference type="PANTHER" id="PTHR43364:SF2">
    <property type="entry name" value="ARYL-ALCOHOL DEHYDROGENASE AAD10-RELATED"/>
    <property type="match status" value="1"/>
</dbReference>
<dbReference type="AlphaFoldDB" id="A0A9Q5HXZ1"/>
<evidence type="ECO:0000256" key="1">
    <source>
        <dbReference type="ARBA" id="ARBA00023002"/>
    </source>
</evidence>
<dbReference type="CDD" id="cd19146">
    <property type="entry name" value="AKR_AKR9A1-2"/>
    <property type="match status" value="1"/>
</dbReference>
<organism evidence="5 6">
    <name type="scientific">Sanghuangporus baumii</name>
    <name type="common">Phellinus baumii</name>
    <dbReference type="NCBI Taxonomy" id="108892"/>
    <lineage>
        <taxon>Eukaryota</taxon>
        <taxon>Fungi</taxon>
        <taxon>Dikarya</taxon>
        <taxon>Basidiomycota</taxon>
        <taxon>Agaricomycotina</taxon>
        <taxon>Agaricomycetes</taxon>
        <taxon>Hymenochaetales</taxon>
        <taxon>Hymenochaetaceae</taxon>
        <taxon>Sanghuangporus</taxon>
    </lineage>
</organism>
<comment type="similarity">
    <text evidence="2">Belongs to the aldo/keto reductase family. Aldo/keto reductase 2 subfamily.</text>
</comment>
<dbReference type="EMBL" id="LNZH02000186">
    <property type="protein sequence ID" value="OCB87981.1"/>
    <property type="molecule type" value="Genomic_DNA"/>
</dbReference>
<keyword evidence="6" id="KW-1185">Reference proteome</keyword>
<dbReference type="Gene3D" id="3.20.20.100">
    <property type="entry name" value="NADP-dependent oxidoreductase domain"/>
    <property type="match status" value="1"/>
</dbReference>
<proteinExistence type="inferred from homology"/>
<evidence type="ECO:0000256" key="3">
    <source>
        <dbReference type="SAM" id="MobiDB-lite"/>
    </source>
</evidence>
<keyword evidence="1" id="KW-0560">Oxidoreductase</keyword>
<evidence type="ECO:0000259" key="4">
    <source>
        <dbReference type="Pfam" id="PF00248"/>
    </source>
</evidence>
<dbReference type="SUPFAM" id="SSF81383">
    <property type="entry name" value="F-box domain"/>
    <property type="match status" value="1"/>
</dbReference>
<dbReference type="GO" id="GO:0016491">
    <property type="term" value="F:oxidoreductase activity"/>
    <property type="evidence" value="ECO:0007669"/>
    <property type="project" value="UniProtKB-KW"/>
</dbReference>
<dbReference type="InterPro" id="IPR050523">
    <property type="entry name" value="AKR_Detox_Biosynth"/>
</dbReference>
<dbReference type="PANTHER" id="PTHR43364">
    <property type="entry name" value="NADH-SPECIFIC METHYLGLYOXAL REDUCTASE-RELATED"/>
    <property type="match status" value="1"/>
</dbReference>
<accession>A0A9Q5HXZ1</accession>
<feature type="region of interest" description="Disordered" evidence="3">
    <location>
        <begin position="951"/>
        <end position="992"/>
    </location>
</feature>
<evidence type="ECO:0000256" key="2">
    <source>
        <dbReference type="ARBA" id="ARBA00038157"/>
    </source>
</evidence>
<gene>
    <name evidence="5" type="ORF">A7U60_g4939</name>
</gene>
<dbReference type="Proteomes" id="UP000757232">
    <property type="component" value="Unassembled WGS sequence"/>
</dbReference>
<dbReference type="InterPro" id="IPR036812">
    <property type="entry name" value="NAD(P)_OxRdtase_dom_sf"/>
</dbReference>
<sequence>MSKLWVPAPPPPTPLGRYRVLSPLAGVRVSPLQLGAMSIGDQWDKIGMGAMDKEASFKLLDAFFDAGGNFIDTANNYQDETSEMFIGEWAEKRGIRDQLVIATKYTTNFKRVAQDVKTKVNYTGNNAKSLKVSVEASLKKLRTSYIDILYLHWWDWNTPIEEVMDHLHHLVAQGKVLYLGISDSPAWVVSAANQYAKDHGKTPFVIYQGAWNVLDRSFEREIIPMARTLGLALAPWNVLAAGRLRTDAEEQKRLASGETGRTLIRSEWLRNEDERKMSAALEKVAKEVGTEHITAVAIAYVMQKTPYVFPIIGGRKVEHLMANVEALKISLSDEQIKYIESILPFDPGFPLYFIGDGTPERSVMLYDHAAEWDRWPLKRAIRPGPDLPVETIARIFAFLDWRDLLVVSQLNTFFRDVYHSFPELEYSFELQVSGMVNTNTHLNIKNDGPGALDVRSKVDEIRRRERSWRTMDLSRNITRVIVPHRTSHIYDLSGGVYLLGDCKHSVISRDTHSLRFFDLPGCAASGSRTSGSDNAGHGPAVRSDPWPEMKIEGNNIVDIGFGLHEFDLVAVVGIRSGQNGEPGSIMLSLRELSTGAPHPLAKIPDIVVDPVENNQLLQGKLSIMLEIVGPRLLLLLTWHRTLQRIRQRDEDKLLLLNWWEGTKVLSEIAPQQTWDGFVFLSPELVLLPDRERGLEVIRLPDVTKGYSAKGFERVLRLTLPALQPLVKVGAIQCRSEPNPIGEVHPNMLEGKSEFAQRMRAKKRPPFAPDPKKAVVLLQIYYREFNNEPHDIFMGQWGVLRHNVSLVVHRELLLKLVDMWANKASPPPPSTASENGAVNAGVEGDAANEQRAAENLDGETEDNVPVVSWAYWGQQARWMADDTHVSNWITTSAGQRYVGTDEEGHIVVKDFNPITVRKARARIFAATAWDSDTNIVWNGSDDDEMMMNAWQEDGSKSRASANIPGGLNGLDSDSDSESEPGEGQQVQPELESETHATGLPGLELADVNMASESGSQGTDDADMAASTSSSFSWFTHPSSSSATGVASFSSVPSNLPPLSSLNYPFQHPAQSHSREDRHQNYNARQKQREEEKEEEEASWKSVRLIEGYNEIEDLELQQLFSQECKWPLPCVEYVSKNRYEYHGLLMDEERIIGLKHDEHTGAIVEFDVFTL</sequence>
<protein>
    <submittedName>
        <fullName evidence="5">Aldo/keto reductase</fullName>
    </submittedName>
</protein>
<feature type="domain" description="NADP-dependent oxidoreductase" evidence="4">
    <location>
        <begin position="31"/>
        <end position="343"/>
    </location>
</feature>
<feature type="region of interest" description="Disordered" evidence="3">
    <location>
        <begin position="1058"/>
        <end position="1096"/>
    </location>
</feature>
<dbReference type="Pfam" id="PF00248">
    <property type="entry name" value="Aldo_ket_red"/>
    <property type="match status" value="1"/>
</dbReference>
<feature type="region of interest" description="Disordered" evidence="3">
    <location>
        <begin position="526"/>
        <end position="545"/>
    </location>
</feature>
<comment type="caution">
    <text evidence="5">The sequence shown here is derived from an EMBL/GenBank/DDBJ whole genome shotgun (WGS) entry which is preliminary data.</text>
</comment>
<dbReference type="OrthoDB" id="2751409at2759"/>
<dbReference type="InterPro" id="IPR036047">
    <property type="entry name" value="F-box-like_dom_sf"/>
</dbReference>
<name>A0A9Q5HXZ1_SANBA</name>
<evidence type="ECO:0000313" key="6">
    <source>
        <dbReference type="Proteomes" id="UP000757232"/>
    </source>
</evidence>
<dbReference type="InterPro" id="IPR023210">
    <property type="entry name" value="NADP_OxRdtase_dom"/>
</dbReference>
<evidence type="ECO:0000313" key="5">
    <source>
        <dbReference type="EMBL" id="OCB87981.1"/>
    </source>
</evidence>